<dbReference type="OrthoDB" id="3046524at2759"/>
<gene>
    <name evidence="2" type="ORF">CY34DRAFT_92415</name>
</gene>
<dbReference type="InParanoid" id="A0A0D0B0N6"/>
<dbReference type="HOGENOM" id="CLU_090544_0_0_1"/>
<feature type="signal peptide" evidence="1">
    <location>
        <begin position="1"/>
        <end position="21"/>
    </location>
</feature>
<dbReference type="Proteomes" id="UP000054485">
    <property type="component" value="Unassembled WGS sequence"/>
</dbReference>
<dbReference type="AlphaFoldDB" id="A0A0D0B0N6"/>
<protein>
    <submittedName>
        <fullName evidence="2">Uncharacterized protein</fullName>
    </submittedName>
</protein>
<reference evidence="3" key="2">
    <citation type="submission" date="2015-01" db="EMBL/GenBank/DDBJ databases">
        <title>Evolutionary Origins and Diversification of the Mycorrhizal Mutualists.</title>
        <authorList>
            <consortium name="DOE Joint Genome Institute"/>
            <consortium name="Mycorrhizal Genomics Consortium"/>
            <person name="Kohler A."/>
            <person name="Kuo A."/>
            <person name="Nagy L.G."/>
            <person name="Floudas D."/>
            <person name="Copeland A."/>
            <person name="Barry K.W."/>
            <person name="Cichocki N."/>
            <person name="Veneault-Fourrey C."/>
            <person name="LaButti K."/>
            <person name="Lindquist E.A."/>
            <person name="Lipzen A."/>
            <person name="Lundell T."/>
            <person name="Morin E."/>
            <person name="Murat C."/>
            <person name="Riley R."/>
            <person name="Ohm R."/>
            <person name="Sun H."/>
            <person name="Tunlid A."/>
            <person name="Henrissat B."/>
            <person name="Grigoriev I.V."/>
            <person name="Hibbett D.S."/>
            <person name="Martin F."/>
        </authorList>
    </citation>
    <scope>NUCLEOTIDE SEQUENCE [LARGE SCALE GENOMIC DNA]</scope>
    <source>
        <strain evidence="3">UH-Slu-Lm8-n1</strain>
    </source>
</reference>
<sequence length="210" mass="23062">MRVYLSVVLIPLFGIDVPASSKGIRLSTKFPGTETNEEIEMVEDLGPASLATRQEFGGGEVLKVLVICDDVNGLGRAFEVVLPGPESFVDGEKFIIVCVIIELRSGQHLGVECDWTELRVWTYNGKYSGNGIVGGISFYDNRNIRHPMRFPAILREVPRNILAGKLGEGDDNIRVVEDEPAIEISESKEGLNILDFPGFRPVNDGLDFPG</sequence>
<keyword evidence="3" id="KW-1185">Reference proteome</keyword>
<name>A0A0D0B0N6_9AGAM</name>
<feature type="chain" id="PRO_5002219058" evidence="1">
    <location>
        <begin position="22"/>
        <end position="210"/>
    </location>
</feature>
<evidence type="ECO:0000313" key="2">
    <source>
        <dbReference type="EMBL" id="KIK37628.1"/>
    </source>
</evidence>
<reference evidence="2 3" key="1">
    <citation type="submission" date="2014-04" db="EMBL/GenBank/DDBJ databases">
        <authorList>
            <consortium name="DOE Joint Genome Institute"/>
            <person name="Kuo A."/>
            <person name="Ruytinx J."/>
            <person name="Rineau F."/>
            <person name="Colpaert J."/>
            <person name="Kohler A."/>
            <person name="Nagy L.G."/>
            <person name="Floudas D."/>
            <person name="Copeland A."/>
            <person name="Barry K.W."/>
            <person name="Cichocki N."/>
            <person name="Veneault-Fourrey C."/>
            <person name="LaButti K."/>
            <person name="Lindquist E.A."/>
            <person name="Lipzen A."/>
            <person name="Lundell T."/>
            <person name="Morin E."/>
            <person name="Murat C."/>
            <person name="Sun H."/>
            <person name="Tunlid A."/>
            <person name="Henrissat B."/>
            <person name="Grigoriev I.V."/>
            <person name="Hibbett D.S."/>
            <person name="Martin F."/>
            <person name="Nordberg H.P."/>
            <person name="Cantor M.N."/>
            <person name="Hua S.X."/>
        </authorList>
    </citation>
    <scope>NUCLEOTIDE SEQUENCE [LARGE SCALE GENOMIC DNA]</scope>
    <source>
        <strain evidence="2 3">UH-Slu-Lm8-n1</strain>
    </source>
</reference>
<accession>A0A0D0B0N6</accession>
<keyword evidence="1" id="KW-0732">Signal</keyword>
<proteinExistence type="predicted"/>
<evidence type="ECO:0000313" key="3">
    <source>
        <dbReference type="Proteomes" id="UP000054485"/>
    </source>
</evidence>
<evidence type="ECO:0000256" key="1">
    <source>
        <dbReference type="SAM" id="SignalP"/>
    </source>
</evidence>
<dbReference type="EMBL" id="KN835439">
    <property type="protein sequence ID" value="KIK37628.1"/>
    <property type="molecule type" value="Genomic_DNA"/>
</dbReference>
<organism evidence="2 3">
    <name type="scientific">Suillus luteus UH-Slu-Lm8-n1</name>
    <dbReference type="NCBI Taxonomy" id="930992"/>
    <lineage>
        <taxon>Eukaryota</taxon>
        <taxon>Fungi</taxon>
        <taxon>Dikarya</taxon>
        <taxon>Basidiomycota</taxon>
        <taxon>Agaricomycotina</taxon>
        <taxon>Agaricomycetes</taxon>
        <taxon>Agaricomycetidae</taxon>
        <taxon>Boletales</taxon>
        <taxon>Suillineae</taxon>
        <taxon>Suillaceae</taxon>
        <taxon>Suillus</taxon>
    </lineage>
</organism>